<dbReference type="OrthoDB" id="8238013at2"/>
<sequence>MLRWNGFLDRSYGWSSAITILTGVLAHGTLSVGDNAYAAQKKVALFQHKTEALLKRGYVKLSGEDAVEFLVGNSVVIKKTDKPKGFPANDFDHRYYFTDRHTAYECVANDCWTQPWKVDREEICFEVPSVLCDSPAHRLYVAPRLFRSPHPDGRTGKIGIYLTSELIPHAVVKGNATITPLVDPNGAGKMIQVNSADLAQGISAVSEFSGGDKKAPIVGTRAIPFLIGNTFISGETVTDEHGDVRLCPVQGYYYSPDGRIITFNCHHEQDRPDTWSMHMTHWKLASGRLCVEDLSGDGKFGCGDDFERVYLTPSDHPNEWLVVAEDFPRKTVGYAGNIFNFK</sequence>
<name>A0A5S4XEM9_9BRAD</name>
<proteinExistence type="predicted"/>
<reference evidence="1 2" key="1">
    <citation type="submission" date="2019-08" db="EMBL/GenBank/DDBJ databases">
        <title>Bradyrhizobium hipponensis sp. nov., a rhizobium isolated from a Lupinus angustifolius root nodule in Tunisia.</title>
        <authorList>
            <person name="Off K."/>
            <person name="Rejili M."/>
            <person name="Mars M."/>
            <person name="Brachmann A."/>
            <person name="Marin M."/>
        </authorList>
    </citation>
    <scope>NUCLEOTIDE SEQUENCE [LARGE SCALE GENOMIC DNA]</scope>
    <source>
        <strain evidence="1 2">CTAW11</strain>
    </source>
</reference>
<organism evidence="1 2">
    <name type="scientific">Bradyrhizobium cytisi</name>
    <dbReference type="NCBI Taxonomy" id="515489"/>
    <lineage>
        <taxon>Bacteria</taxon>
        <taxon>Pseudomonadati</taxon>
        <taxon>Pseudomonadota</taxon>
        <taxon>Alphaproteobacteria</taxon>
        <taxon>Hyphomicrobiales</taxon>
        <taxon>Nitrobacteraceae</taxon>
        <taxon>Bradyrhizobium</taxon>
    </lineage>
</organism>
<evidence type="ECO:0000313" key="2">
    <source>
        <dbReference type="Proteomes" id="UP000324853"/>
    </source>
</evidence>
<dbReference type="EMBL" id="VSSR01000005">
    <property type="protein sequence ID" value="TYL87947.1"/>
    <property type="molecule type" value="Genomic_DNA"/>
</dbReference>
<accession>A0A5S4XEM9</accession>
<keyword evidence="2" id="KW-1185">Reference proteome</keyword>
<gene>
    <name evidence="1" type="ORF">FXB38_02125</name>
</gene>
<dbReference type="RefSeq" id="WP_148749125.1">
    <property type="nucleotide sequence ID" value="NZ_VSSR01000005.1"/>
</dbReference>
<protein>
    <submittedName>
        <fullName evidence="1">Uncharacterized protein</fullName>
    </submittedName>
</protein>
<dbReference type="AlphaFoldDB" id="A0A5S4XEM9"/>
<comment type="caution">
    <text evidence="1">The sequence shown here is derived from an EMBL/GenBank/DDBJ whole genome shotgun (WGS) entry which is preliminary data.</text>
</comment>
<evidence type="ECO:0000313" key="1">
    <source>
        <dbReference type="EMBL" id="TYL87947.1"/>
    </source>
</evidence>
<dbReference type="Proteomes" id="UP000324853">
    <property type="component" value="Unassembled WGS sequence"/>
</dbReference>